<reference evidence="5" key="1">
    <citation type="journal article" date="2019" name="Int. J. Syst. Evol. Microbiol.">
        <title>The Global Catalogue of Microorganisms (GCM) 10K type strain sequencing project: providing services to taxonomists for standard genome sequencing and annotation.</title>
        <authorList>
            <consortium name="The Broad Institute Genomics Platform"/>
            <consortium name="The Broad Institute Genome Sequencing Center for Infectious Disease"/>
            <person name="Wu L."/>
            <person name="Ma J."/>
        </authorList>
    </citation>
    <scope>NUCLEOTIDE SEQUENCE [LARGE SCALE GENOMIC DNA]</scope>
    <source>
        <strain evidence="5">CGMCC 4.7400</strain>
    </source>
</reference>
<evidence type="ECO:0000256" key="3">
    <source>
        <dbReference type="ARBA" id="ARBA00038493"/>
    </source>
</evidence>
<name>A0ABW2W7V3_9ACTN</name>
<dbReference type="CDD" id="cd03141">
    <property type="entry name" value="GATase1_Hsp31_like"/>
    <property type="match status" value="1"/>
</dbReference>
<dbReference type="InterPro" id="IPR032633">
    <property type="entry name" value="ThiJ-like"/>
</dbReference>
<protein>
    <submittedName>
        <fullName evidence="4">Type 1 glutamine amidotransferase domain-containing protein</fullName>
    </submittedName>
</protein>
<evidence type="ECO:0000256" key="2">
    <source>
        <dbReference type="ARBA" id="ARBA00023239"/>
    </source>
</evidence>
<dbReference type="InterPro" id="IPR050325">
    <property type="entry name" value="Prot/Nucl_acid_deglycase"/>
</dbReference>
<dbReference type="PANTHER" id="PTHR48094">
    <property type="entry name" value="PROTEIN/NUCLEIC ACID DEGLYCASE DJ-1-RELATED"/>
    <property type="match status" value="1"/>
</dbReference>
<keyword evidence="2" id="KW-0456">Lyase</keyword>
<keyword evidence="5" id="KW-1185">Reference proteome</keyword>
<comment type="similarity">
    <text evidence="3">Belongs to the peptidase C56 family. HSP31-like subfamily.</text>
</comment>
<accession>A0ABW2W7V3</accession>
<dbReference type="EMBL" id="JBHTEB010000001">
    <property type="protein sequence ID" value="MFD0313926.1"/>
    <property type="molecule type" value="Genomic_DNA"/>
</dbReference>
<evidence type="ECO:0000313" key="5">
    <source>
        <dbReference type="Proteomes" id="UP001597023"/>
    </source>
</evidence>
<organism evidence="4 5">
    <name type="scientific">Streptomyces flavalbus</name>
    <dbReference type="NCBI Taxonomy" id="2665155"/>
    <lineage>
        <taxon>Bacteria</taxon>
        <taxon>Bacillati</taxon>
        <taxon>Actinomycetota</taxon>
        <taxon>Actinomycetes</taxon>
        <taxon>Kitasatosporales</taxon>
        <taxon>Streptomycetaceae</taxon>
        <taxon>Streptomyces</taxon>
    </lineage>
</organism>
<sequence length="282" mass="31613">MSRRILIILSEYGYWGEELIGPLETFDKAGYHSTFATPTGKRPLALPPSYDPDYIDPPLGRSVTTPEMAAKVKAVEASDRLDHPLDLSSWLPDRPYRSKPYFLRDWEAYNTRLEKVQEQIADRYDAMLIVGGSGPVVDLANNWRVHDLILAFYALDRPIAAECYGVTCLAFARDQGERESIIRGKHVTGHCIEYDYLDGTGFVGTDFNMGPPPYPLEYILRDATAPDGAYHGNFGKVTSVIVDYPFITGRSTPDSYLTGQKTVEVLDHGLRQWGFHPTATQS</sequence>
<keyword evidence="1" id="KW-0346">Stress response</keyword>
<comment type="caution">
    <text evidence="4">The sequence shown here is derived from an EMBL/GenBank/DDBJ whole genome shotgun (WGS) entry which is preliminary data.</text>
</comment>
<evidence type="ECO:0000256" key="1">
    <source>
        <dbReference type="ARBA" id="ARBA00023016"/>
    </source>
</evidence>
<dbReference type="Proteomes" id="UP001597023">
    <property type="component" value="Unassembled WGS sequence"/>
</dbReference>
<dbReference type="Gene3D" id="3.40.50.880">
    <property type="match status" value="1"/>
</dbReference>
<evidence type="ECO:0000313" key="4">
    <source>
        <dbReference type="EMBL" id="MFD0313926.1"/>
    </source>
</evidence>
<proteinExistence type="inferred from homology"/>
<dbReference type="PANTHER" id="PTHR48094:SF11">
    <property type="entry name" value="GLUTATHIONE-INDEPENDENT GLYOXALASE HSP31-RELATED"/>
    <property type="match status" value="1"/>
</dbReference>
<keyword evidence="4" id="KW-0315">Glutamine amidotransferase</keyword>
<dbReference type="InterPro" id="IPR029062">
    <property type="entry name" value="Class_I_gatase-like"/>
</dbReference>
<dbReference type="Pfam" id="PF17124">
    <property type="entry name" value="ThiJ_like"/>
    <property type="match status" value="1"/>
</dbReference>
<dbReference type="SUPFAM" id="SSF52317">
    <property type="entry name" value="Class I glutamine amidotransferase-like"/>
    <property type="match status" value="1"/>
</dbReference>
<dbReference type="RefSeq" id="WP_381618118.1">
    <property type="nucleotide sequence ID" value="NZ_JBHTEB010000001.1"/>
</dbReference>
<gene>
    <name evidence="4" type="ORF">ACFQZ6_06730</name>
</gene>